<name>A0A1G7QJ89_9BACT</name>
<dbReference type="EMBL" id="LT629690">
    <property type="protein sequence ID" value="SDF98538.1"/>
    <property type="molecule type" value="Genomic_DNA"/>
</dbReference>
<protein>
    <submittedName>
        <fullName evidence="1">Uncharacterized conserved protein, DUF885 familyt</fullName>
    </submittedName>
</protein>
<dbReference type="PANTHER" id="PTHR33361">
    <property type="entry name" value="GLR0591 PROTEIN"/>
    <property type="match status" value="1"/>
</dbReference>
<organism evidence="1 2">
    <name type="scientific">Terriglobus roseus</name>
    <dbReference type="NCBI Taxonomy" id="392734"/>
    <lineage>
        <taxon>Bacteria</taxon>
        <taxon>Pseudomonadati</taxon>
        <taxon>Acidobacteriota</taxon>
        <taxon>Terriglobia</taxon>
        <taxon>Terriglobales</taxon>
        <taxon>Acidobacteriaceae</taxon>
        <taxon>Terriglobus</taxon>
    </lineage>
</organism>
<proteinExistence type="predicted"/>
<accession>A0A1G7QJ89</accession>
<dbReference type="Pfam" id="PF05960">
    <property type="entry name" value="DUF885"/>
    <property type="match status" value="1"/>
</dbReference>
<keyword evidence="2" id="KW-1185">Reference proteome</keyword>
<dbReference type="InterPro" id="IPR010281">
    <property type="entry name" value="DUF885"/>
</dbReference>
<sequence>MLGHLSLAGMVKKMNCFPLALGCVSVLCMPTSKLLCRVAAASFAVVSCVFAHASTQADVERLSTKFWEWRATEQPFTNDDIPRLDRAPGFVAHWSAADVAGYRKQIAAFEKEWRALDVSKQPVSTQVDYRLVGSAIARVYWELDVIPVWQRSPFFYVDQGLTATYTLLLQHKKFTPQMQHDVVVRLASLPRLLDEGKANLTDMRQPYAVIAMENLSKIEDRMGRFKDGIHAEAGFDAKELAEFDKAEDAAVKAMVAYREWLRPQVAGMKQQTAVGRDGYIWFLKNVALMSYTPEQIVQVGKLEFDRAVTFEALAQAANTGLPDLPVFPDVASQIADEEKQEVAMRKTMQAHSVLSDPAEVRHYHYVAVPAYIAPLGFLGVEDDLTGPDRLNEEGSSYKGKPRTDGGFFGNITARDTRPLTIHEGAPGHYEQMAWAWHNPDPVRRRYYDSETQEGIGFYAEEMMLVTGEFDKTPKVKEAIYSMMRLRALRVLVDVRLATGEYTLQQAADYLKTTVPMDEGTARSEAAMFSSTPGQAITYQIGKSDIMKGLAEAKLKQGAAFSLQKYQDYVWSNGSVPFSLQRWELLGDVSDVPPIPASFSAR</sequence>
<dbReference type="PANTHER" id="PTHR33361:SF2">
    <property type="entry name" value="DUF885 DOMAIN-CONTAINING PROTEIN"/>
    <property type="match status" value="1"/>
</dbReference>
<dbReference type="Proteomes" id="UP000182427">
    <property type="component" value="Chromosome I"/>
</dbReference>
<evidence type="ECO:0000313" key="1">
    <source>
        <dbReference type="EMBL" id="SDF98538.1"/>
    </source>
</evidence>
<dbReference type="AlphaFoldDB" id="A0A1G7QJ89"/>
<evidence type="ECO:0000313" key="2">
    <source>
        <dbReference type="Proteomes" id="UP000182427"/>
    </source>
</evidence>
<reference evidence="1 2" key="1">
    <citation type="submission" date="2016-10" db="EMBL/GenBank/DDBJ databases">
        <authorList>
            <person name="de Groot N.N."/>
        </authorList>
    </citation>
    <scope>NUCLEOTIDE SEQUENCE [LARGE SCALE GENOMIC DNA]</scope>
    <source>
        <strain evidence="1 2">GAS232</strain>
    </source>
</reference>
<gene>
    <name evidence="1" type="ORF">SAMN05444167_3890</name>
</gene>